<reference evidence="1" key="1">
    <citation type="submission" date="2015-07" db="EMBL/GenBank/DDBJ databases">
        <title>MeaNS - Measles Nucleotide Surveillance Program.</title>
        <authorList>
            <person name="Tran T."/>
            <person name="Druce J."/>
        </authorList>
    </citation>
    <scope>NUCLEOTIDE SEQUENCE</scope>
    <source>
        <strain evidence="1">UCB-OBI-ISO-001</strain>
        <tissue evidence="1">Gonad</tissue>
    </source>
</reference>
<accession>A0A0L8HC31</accession>
<gene>
    <name evidence="1" type="ORF">OCBIM_22018872mg</name>
</gene>
<dbReference type="EMBL" id="KQ418693">
    <property type="protein sequence ID" value="KOF86325.1"/>
    <property type="molecule type" value="Genomic_DNA"/>
</dbReference>
<sequence>MYIICIINKGVEEGSLADLQAIPRREFWLLMREESHRKKRVTAAFERLPNREVLKYTYPKKRELKILISFKSFLCSMWRVRFSSALCLKDSNFLLNNKYISTEGRHIRNLWLP</sequence>
<organism evidence="1">
    <name type="scientific">Octopus bimaculoides</name>
    <name type="common">California two-spotted octopus</name>
    <dbReference type="NCBI Taxonomy" id="37653"/>
    <lineage>
        <taxon>Eukaryota</taxon>
        <taxon>Metazoa</taxon>
        <taxon>Spiralia</taxon>
        <taxon>Lophotrochozoa</taxon>
        <taxon>Mollusca</taxon>
        <taxon>Cephalopoda</taxon>
        <taxon>Coleoidea</taxon>
        <taxon>Octopodiformes</taxon>
        <taxon>Octopoda</taxon>
        <taxon>Incirrata</taxon>
        <taxon>Octopodidae</taxon>
        <taxon>Octopus</taxon>
    </lineage>
</organism>
<proteinExistence type="predicted"/>
<protein>
    <submittedName>
        <fullName evidence="1">Uncharacterized protein</fullName>
    </submittedName>
</protein>
<dbReference type="AlphaFoldDB" id="A0A0L8HC31"/>
<name>A0A0L8HC31_OCTBM</name>
<evidence type="ECO:0000313" key="1">
    <source>
        <dbReference type="EMBL" id="KOF86325.1"/>
    </source>
</evidence>